<dbReference type="Pfam" id="PF02073">
    <property type="entry name" value="Peptidase_M29"/>
    <property type="match status" value="1"/>
</dbReference>
<proteinExistence type="inferred from homology"/>
<dbReference type="GO" id="GO:0004177">
    <property type="term" value="F:aminopeptidase activity"/>
    <property type="evidence" value="ECO:0007669"/>
    <property type="project" value="UniProtKB-KW"/>
</dbReference>
<evidence type="ECO:0000256" key="7">
    <source>
        <dbReference type="ARBA" id="ARBA00022723"/>
    </source>
</evidence>
<evidence type="ECO:0000313" key="10">
    <source>
        <dbReference type="EMBL" id="MCX7569328.1"/>
    </source>
</evidence>
<keyword evidence="6" id="KW-0645">Protease</keyword>
<organism evidence="10 11">
    <name type="scientific">Tumebacillus lacus</name>
    <dbReference type="NCBI Taxonomy" id="2995335"/>
    <lineage>
        <taxon>Bacteria</taxon>
        <taxon>Bacillati</taxon>
        <taxon>Bacillota</taxon>
        <taxon>Bacilli</taxon>
        <taxon>Bacillales</taxon>
        <taxon>Alicyclobacillaceae</taxon>
        <taxon>Tumebacillus</taxon>
    </lineage>
</organism>
<evidence type="ECO:0000256" key="1">
    <source>
        <dbReference type="ARBA" id="ARBA00001941"/>
    </source>
</evidence>
<gene>
    <name evidence="10" type="ORF">OS242_05095</name>
</gene>
<name>A0ABT3WXD0_9BACL</name>
<accession>A0ABT3WXD0</accession>
<reference evidence="10 11" key="1">
    <citation type="submission" date="2022-11" db="EMBL/GenBank/DDBJ databases">
        <title>Study of microbial diversity in lake waters.</title>
        <authorList>
            <person name="Zhang J."/>
        </authorList>
    </citation>
    <scope>NUCLEOTIDE SEQUENCE [LARGE SCALE GENOMIC DNA]</scope>
    <source>
        <strain evidence="10 11">DT12</strain>
    </source>
</reference>
<comment type="caution">
    <text evidence="10">The sequence shown here is derived from an EMBL/GenBank/DDBJ whole genome shotgun (WGS) entry which is preliminary data.</text>
</comment>
<comment type="cofactor">
    <cofactor evidence="2">
        <name>Mg(2+)</name>
        <dbReference type="ChEBI" id="CHEBI:18420"/>
    </cofactor>
</comment>
<evidence type="ECO:0000256" key="5">
    <source>
        <dbReference type="ARBA" id="ARBA00022438"/>
    </source>
</evidence>
<keyword evidence="9" id="KW-0482">Metalloprotease</keyword>
<dbReference type="InterPro" id="IPR035097">
    <property type="entry name" value="M29_N-terminal"/>
</dbReference>
<sequence>MKDPRYAKLAHQLINFSIALQPGEKILIHAFDGEIELTRELIKAAYAAGGFPYFKQQDRKLLREMKMGCSPEQLQAMAEMDRRQMNEMDAYIQLLHIKNINEYTGVPQEKETIWAEHYGRHVRPPMSMKWCVVGVPNDSMAQSSGRSTEDFEDFYFDIVNLDYAKMSQAMQPLKDLMERTDKVRITGPGTDLTFSIKDIMVFKADGHYNMPDGEVFTAPVKDSINGVIQYNAPSNYRGVTFDNVRFVFENGKIVEATANDTEKLNEVLDSDEGARYIGEFAIAFNPSILEPMLDILYDEKIAGSFHLTPGNAYAGIADNGNRSVVHWDLVCIQRPEYGGGEIWFDDVLIRKDGRFVLPELEGLNPENLK</sequence>
<dbReference type="SUPFAM" id="SSF144052">
    <property type="entry name" value="Thermophilic metalloprotease-like"/>
    <property type="match status" value="1"/>
</dbReference>
<evidence type="ECO:0000313" key="11">
    <source>
        <dbReference type="Proteomes" id="UP001208017"/>
    </source>
</evidence>
<dbReference type="EMBL" id="JAPMLT010000002">
    <property type="protein sequence ID" value="MCX7569328.1"/>
    <property type="molecule type" value="Genomic_DNA"/>
</dbReference>
<keyword evidence="11" id="KW-1185">Reference proteome</keyword>
<dbReference type="Gene3D" id="3.40.1830.10">
    <property type="entry name" value="Thermophilic metalloprotease (M29)"/>
    <property type="match status" value="1"/>
</dbReference>
<protein>
    <submittedName>
        <fullName evidence="10">Aminopeptidase</fullName>
    </submittedName>
</protein>
<evidence type="ECO:0000256" key="8">
    <source>
        <dbReference type="ARBA" id="ARBA00022801"/>
    </source>
</evidence>
<evidence type="ECO:0000256" key="6">
    <source>
        <dbReference type="ARBA" id="ARBA00022670"/>
    </source>
</evidence>
<evidence type="ECO:0000256" key="3">
    <source>
        <dbReference type="ARBA" id="ARBA00001947"/>
    </source>
</evidence>
<evidence type="ECO:0000256" key="9">
    <source>
        <dbReference type="ARBA" id="ARBA00023049"/>
    </source>
</evidence>
<evidence type="ECO:0000256" key="2">
    <source>
        <dbReference type="ARBA" id="ARBA00001946"/>
    </source>
</evidence>
<keyword evidence="5 10" id="KW-0031">Aminopeptidase</keyword>
<dbReference type="InterPro" id="IPR052170">
    <property type="entry name" value="M29_Exopeptidase"/>
</dbReference>
<keyword evidence="7" id="KW-0479">Metal-binding</keyword>
<dbReference type="PANTHER" id="PTHR34448">
    <property type="entry name" value="AMINOPEPTIDASE"/>
    <property type="match status" value="1"/>
</dbReference>
<dbReference type="RefSeq" id="WP_267150573.1">
    <property type="nucleotide sequence ID" value="NZ_JAPMLT010000002.1"/>
</dbReference>
<evidence type="ECO:0000256" key="4">
    <source>
        <dbReference type="ARBA" id="ARBA00008236"/>
    </source>
</evidence>
<dbReference type="Proteomes" id="UP001208017">
    <property type="component" value="Unassembled WGS sequence"/>
</dbReference>
<comment type="cofactor">
    <cofactor evidence="3">
        <name>Zn(2+)</name>
        <dbReference type="ChEBI" id="CHEBI:29105"/>
    </cofactor>
</comment>
<keyword evidence="8" id="KW-0378">Hydrolase</keyword>
<comment type="cofactor">
    <cofactor evidence="1">
        <name>Co(2+)</name>
        <dbReference type="ChEBI" id="CHEBI:48828"/>
    </cofactor>
</comment>
<comment type="similarity">
    <text evidence="4">Belongs to the peptidase M29 family.</text>
</comment>
<dbReference type="InterPro" id="IPR000787">
    <property type="entry name" value="Peptidase_M29"/>
</dbReference>
<dbReference type="PANTHER" id="PTHR34448:SF1">
    <property type="entry name" value="BLL6088 PROTEIN"/>
    <property type="match status" value="1"/>
</dbReference>